<feature type="repeat" description="TPR" evidence="1">
    <location>
        <begin position="13"/>
        <end position="46"/>
    </location>
</feature>
<evidence type="ECO:0000256" key="2">
    <source>
        <dbReference type="SAM" id="MobiDB-lite"/>
    </source>
</evidence>
<dbReference type="RefSeq" id="WP_150561841.1">
    <property type="nucleotide sequence ID" value="NZ_CABPST010000019.1"/>
</dbReference>
<dbReference type="SUPFAM" id="SSF48452">
    <property type="entry name" value="TPR-like"/>
    <property type="match status" value="1"/>
</dbReference>
<evidence type="ECO:0000256" key="1">
    <source>
        <dbReference type="PROSITE-ProRule" id="PRU00339"/>
    </source>
</evidence>
<dbReference type="Proteomes" id="UP000382040">
    <property type="component" value="Unassembled WGS sequence"/>
</dbReference>
<dbReference type="EMBL" id="CABPST010000019">
    <property type="protein sequence ID" value="VVE90708.1"/>
    <property type="molecule type" value="Genomic_DNA"/>
</dbReference>
<reference evidence="3 4" key="1">
    <citation type="submission" date="2019-08" db="EMBL/GenBank/DDBJ databases">
        <authorList>
            <person name="Peeters C."/>
        </authorList>
    </citation>
    <scope>NUCLEOTIDE SEQUENCE [LARGE SCALE GENOMIC DNA]</scope>
    <source>
        <strain evidence="3 4">LMG 20603</strain>
    </source>
</reference>
<sequence length="201" mass="21470">MSDAFELTESTSFEALLSAGMTANERGNAAVALDCFAKAAELAPADPRPFHLAAATWAQSGQFDAANDAFREALIRDPALDVARFQWGLMQYGQQTMETAASIWRPLLSLPEGAPLRLFVEGLLAVADGDIPGAIGRLEDGMTANTGNPPLNADMGKIVEGLRPLMPVEDATRAGNETDSEAQTDEHFLLGAYRSPDQPLH</sequence>
<organism evidence="3 4">
    <name type="scientific">Pandoraea bronchicola</name>
    <dbReference type="NCBI Taxonomy" id="2508287"/>
    <lineage>
        <taxon>Bacteria</taxon>
        <taxon>Pseudomonadati</taxon>
        <taxon>Pseudomonadota</taxon>
        <taxon>Betaproteobacteria</taxon>
        <taxon>Burkholderiales</taxon>
        <taxon>Burkholderiaceae</taxon>
        <taxon>Pandoraea</taxon>
    </lineage>
</organism>
<dbReference type="InterPro" id="IPR011990">
    <property type="entry name" value="TPR-like_helical_dom_sf"/>
</dbReference>
<keyword evidence="1" id="KW-0802">TPR repeat</keyword>
<protein>
    <submittedName>
        <fullName evidence="3">Uncharacterized protein</fullName>
    </submittedName>
</protein>
<evidence type="ECO:0000313" key="3">
    <source>
        <dbReference type="EMBL" id="VVE90708.1"/>
    </source>
</evidence>
<gene>
    <name evidence="3" type="ORF">PBR20603_04695</name>
</gene>
<dbReference type="OrthoDB" id="8776071at2"/>
<dbReference type="AlphaFoldDB" id="A0A5E5BYZ4"/>
<dbReference type="PROSITE" id="PS50005">
    <property type="entry name" value="TPR"/>
    <property type="match status" value="1"/>
</dbReference>
<keyword evidence="4" id="KW-1185">Reference proteome</keyword>
<dbReference type="InterPro" id="IPR019734">
    <property type="entry name" value="TPR_rpt"/>
</dbReference>
<name>A0A5E5BYZ4_9BURK</name>
<proteinExistence type="predicted"/>
<dbReference type="Gene3D" id="1.25.40.10">
    <property type="entry name" value="Tetratricopeptide repeat domain"/>
    <property type="match status" value="1"/>
</dbReference>
<feature type="region of interest" description="Disordered" evidence="2">
    <location>
        <begin position="173"/>
        <end position="201"/>
    </location>
</feature>
<accession>A0A5E5BYZ4</accession>
<evidence type="ECO:0000313" key="4">
    <source>
        <dbReference type="Proteomes" id="UP000382040"/>
    </source>
</evidence>